<reference evidence="2 3" key="1">
    <citation type="submission" date="2022-09" db="EMBL/GenBank/DDBJ databases">
        <authorList>
            <person name="Giprobiosintez L."/>
        </authorList>
    </citation>
    <scope>NUCLEOTIDE SEQUENCE [LARGE SCALE GENOMIC DNA]</scope>
    <source>
        <strain evidence="3">VKPM-B-12549 (GBS-15)</strain>
    </source>
</reference>
<dbReference type="Gene3D" id="3.40.50.300">
    <property type="entry name" value="P-loop containing nucleotide triphosphate hydrolases"/>
    <property type="match status" value="1"/>
</dbReference>
<dbReference type="CDD" id="cd00009">
    <property type="entry name" value="AAA"/>
    <property type="match status" value="1"/>
</dbReference>
<dbReference type="Pfam" id="PF00004">
    <property type="entry name" value="AAA"/>
    <property type="match status" value="1"/>
</dbReference>
<organism evidence="2 3">
    <name type="scientific">Methylococcus capsulatus</name>
    <dbReference type="NCBI Taxonomy" id="414"/>
    <lineage>
        <taxon>Bacteria</taxon>
        <taxon>Pseudomonadati</taxon>
        <taxon>Pseudomonadota</taxon>
        <taxon>Gammaproteobacteria</taxon>
        <taxon>Methylococcales</taxon>
        <taxon>Methylococcaceae</taxon>
        <taxon>Methylococcus</taxon>
    </lineage>
</organism>
<dbReference type="RefSeq" id="WP_198322036.1">
    <property type="nucleotide sequence ID" value="NZ_CP104311.1"/>
</dbReference>
<accession>A0ABZ2F2Z4</accession>
<dbReference type="EMBL" id="CP104311">
    <property type="protein sequence ID" value="WWF01574.1"/>
    <property type="molecule type" value="Genomic_DNA"/>
</dbReference>
<dbReference type="InterPro" id="IPR027417">
    <property type="entry name" value="P-loop_NTPase"/>
</dbReference>
<gene>
    <name evidence="2" type="ORF">N4J17_14060</name>
</gene>
<feature type="domain" description="ATPase AAA-type core" evidence="1">
    <location>
        <begin position="308"/>
        <end position="375"/>
    </location>
</feature>
<proteinExistence type="predicted"/>
<keyword evidence="3" id="KW-1185">Reference proteome</keyword>
<dbReference type="Proteomes" id="UP001359308">
    <property type="component" value="Chromosome"/>
</dbReference>
<dbReference type="InterPro" id="IPR003959">
    <property type="entry name" value="ATPase_AAA_core"/>
</dbReference>
<evidence type="ECO:0000259" key="1">
    <source>
        <dbReference type="Pfam" id="PF00004"/>
    </source>
</evidence>
<protein>
    <submittedName>
        <fullName evidence="2">AAA family ATPase</fullName>
    </submittedName>
</protein>
<sequence length="401" mass="43831">MTPPTHRSLWRADFVAVPPVERRLARYALQLFRHDPQRALNLSDHEVLDALWRLTAPLLDPRAARELMGCSEEEVPWAAEALESEMLSREEVVRDLEAAFAQDRNEPVRPAPIVERRQRCRAVFETLPQQVARRLAEADGAAPTSSTVATLGQALGLSATEILILDYLEHRESSRPLRVLLRAERGARYAGRAAGRFNLARLAAMLGVEPEAVRGALAKQAPLQSLGLVECDSELQRDLEDFLSPTALLRLVLEAAPPDADALLAELIEPAPAGAWPVEAFPHLRDTTERLQGVLGRAAAEGAVGINLLFYGPPGTGKTELARALAQASGLRAYQVRTSDDDGDGLNREGRLSAYQLAQRLLARRRDAMLIFDEVRTCSKCPTRCFPGCADAVPPAATRAG</sequence>
<evidence type="ECO:0000313" key="2">
    <source>
        <dbReference type="EMBL" id="WWF01574.1"/>
    </source>
</evidence>
<name>A0ABZ2F2Z4_METCP</name>
<dbReference type="SUPFAM" id="SSF52540">
    <property type="entry name" value="P-loop containing nucleoside triphosphate hydrolases"/>
    <property type="match status" value="1"/>
</dbReference>
<evidence type="ECO:0000313" key="3">
    <source>
        <dbReference type="Proteomes" id="UP001359308"/>
    </source>
</evidence>